<gene>
    <name evidence="2" type="ORF">C1631_015330</name>
</gene>
<evidence type="ECO:0000313" key="2">
    <source>
        <dbReference type="EMBL" id="PWN69421.1"/>
    </source>
</evidence>
<keyword evidence="3" id="KW-1185">Reference proteome</keyword>
<dbReference type="EMBL" id="PPED02000003">
    <property type="protein sequence ID" value="PWN69421.1"/>
    <property type="molecule type" value="Genomic_DNA"/>
</dbReference>
<sequence>MDYTFLIMGIFLLVTGIPLHYRINRRRFNRRNAAGLEGFTTYEQATATKLIEGSGRLISYILIITGLISLLIHWQDKKRREKETQNKVSMSFHS</sequence>
<accession>A0A316X6J0</accession>
<evidence type="ECO:0000256" key="1">
    <source>
        <dbReference type="SAM" id="Phobius"/>
    </source>
</evidence>
<protein>
    <submittedName>
        <fullName evidence="2">Molybdenum ABC transporter permease</fullName>
    </submittedName>
</protein>
<feature type="transmembrane region" description="Helical" evidence="1">
    <location>
        <begin position="6"/>
        <end position="23"/>
    </location>
</feature>
<feature type="transmembrane region" description="Helical" evidence="1">
    <location>
        <begin position="57"/>
        <end position="74"/>
    </location>
</feature>
<keyword evidence="1" id="KW-0472">Membrane</keyword>
<evidence type="ECO:0000313" key="3">
    <source>
        <dbReference type="Proteomes" id="UP000236594"/>
    </source>
</evidence>
<dbReference type="Proteomes" id="UP000236594">
    <property type="component" value="Unassembled WGS sequence"/>
</dbReference>
<dbReference type="AlphaFoldDB" id="A0A316X6J0"/>
<keyword evidence="1" id="KW-1133">Transmembrane helix</keyword>
<name>A0A316X6J0_9FLAO</name>
<dbReference type="RefSeq" id="WP_103248548.1">
    <property type="nucleotide sequence ID" value="NZ_PPED02000003.1"/>
</dbReference>
<comment type="caution">
    <text evidence="2">The sequence shown here is derived from an EMBL/GenBank/DDBJ whole genome shotgun (WGS) entry which is preliminary data.</text>
</comment>
<proteinExistence type="predicted"/>
<keyword evidence="1" id="KW-0812">Transmembrane</keyword>
<reference evidence="2 3" key="1">
    <citation type="submission" date="2018-04" db="EMBL/GenBank/DDBJ databases">
        <title>Draft Genome Sequence of Phosphate-Solubilizing Chryseobacterium sp. ISE14 that is a Biocontrol and Plant Growth-Promoting Rhizobacterium Isolated from Cucumber.</title>
        <authorList>
            <person name="Jeong J.-J."/>
            <person name="Sang M.K."/>
            <person name="Choi I.-G."/>
            <person name="Kim K.D."/>
        </authorList>
    </citation>
    <scope>NUCLEOTIDE SEQUENCE [LARGE SCALE GENOMIC DNA]</scope>
    <source>
        <strain evidence="2 3">ISE14</strain>
    </source>
</reference>
<organism evidence="2 3">
    <name type="scientific">Chryseobacterium phosphatilyticum</name>
    <dbReference type="NCBI Taxonomy" id="475075"/>
    <lineage>
        <taxon>Bacteria</taxon>
        <taxon>Pseudomonadati</taxon>
        <taxon>Bacteroidota</taxon>
        <taxon>Flavobacteriia</taxon>
        <taxon>Flavobacteriales</taxon>
        <taxon>Weeksellaceae</taxon>
        <taxon>Chryseobacterium group</taxon>
        <taxon>Chryseobacterium</taxon>
    </lineage>
</organism>